<dbReference type="EMBL" id="FCOJ02000031">
    <property type="protein sequence ID" value="SAK70077.1"/>
    <property type="molecule type" value="Genomic_DNA"/>
</dbReference>
<evidence type="ECO:0000256" key="1">
    <source>
        <dbReference type="SAM" id="MobiDB-lite"/>
    </source>
</evidence>
<dbReference type="Proteomes" id="UP000054596">
    <property type="component" value="Unassembled WGS sequence"/>
</dbReference>
<protein>
    <submittedName>
        <fullName evidence="2">Uncharacterized protein</fullName>
    </submittedName>
</protein>
<proteinExistence type="predicted"/>
<evidence type="ECO:0000313" key="3">
    <source>
        <dbReference type="Proteomes" id="UP000054596"/>
    </source>
</evidence>
<evidence type="ECO:0000313" key="2">
    <source>
        <dbReference type="EMBL" id="SAK70077.1"/>
    </source>
</evidence>
<feature type="compositionally biased region" description="Basic residues" evidence="1">
    <location>
        <begin position="59"/>
        <end position="73"/>
    </location>
</feature>
<dbReference type="AlphaFoldDB" id="A0A158BL95"/>
<gene>
    <name evidence="2" type="ORF">AWB82_04170</name>
</gene>
<organism evidence="2 3">
    <name type="scientific">Caballeronia glebae</name>
    <dbReference type="NCBI Taxonomy" id="1777143"/>
    <lineage>
        <taxon>Bacteria</taxon>
        <taxon>Pseudomonadati</taxon>
        <taxon>Pseudomonadota</taxon>
        <taxon>Betaproteobacteria</taxon>
        <taxon>Burkholderiales</taxon>
        <taxon>Burkholderiaceae</taxon>
        <taxon>Caballeronia</taxon>
    </lineage>
</organism>
<name>A0A158BL95_9BURK</name>
<reference evidence="2" key="1">
    <citation type="submission" date="2016-01" db="EMBL/GenBank/DDBJ databases">
        <authorList>
            <person name="Peeters C."/>
        </authorList>
    </citation>
    <scope>NUCLEOTIDE SEQUENCE [LARGE SCALE GENOMIC DNA]</scope>
    <source>
        <strain evidence="2">LMG 29325</strain>
    </source>
</reference>
<keyword evidence="3" id="KW-1185">Reference proteome</keyword>
<feature type="compositionally biased region" description="Basic residues" evidence="1">
    <location>
        <begin position="175"/>
        <end position="184"/>
    </location>
</feature>
<comment type="caution">
    <text evidence="2">The sequence shown here is derived from an EMBL/GenBank/DDBJ whole genome shotgun (WGS) entry which is preliminary data.</text>
</comment>
<feature type="compositionally biased region" description="Low complexity" evidence="1">
    <location>
        <begin position="87"/>
        <end position="101"/>
    </location>
</feature>
<feature type="region of interest" description="Disordered" evidence="1">
    <location>
        <begin position="138"/>
        <end position="184"/>
    </location>
</feature>
<accession>A0A158BL95</accession>
<feature type="compositionally biased region" description="Basic and acidic residues" evidence="1">
    <location>
        <begin position="41"/>
        <end position="50"/>
    </location>
</feature>
<feature type="compositionally biased region" description="Basic and acidic residues" evidence="1">
    <location>
        <begin position="146"/>
        <end position="168"/>
    </location>
</feature>
<feature type="region of interest" description="Disordered" evidence="1">
    <location>
        <begin position="41"/>
        <end position="110"/>
    </location>
</feature>
<sequence length="184" mass="20922">MPNPSSTVTDGWQVLWSAAGTPARWSRSVRVFRVRQYEHAAAHARVDDQTHAAPPRKAGGPRHRASRHARFRHVRDCAQWRPRPARRSSSPCRQSQRPARSAEVDEPNQFVEKIRGTGATSAGGEAQMVHQRDFSRRALGHRQQHGFRDGFRDGAREPEFGRRRDGMRQRTSRGIPRHAKVKAS</sequence>